<dbReference type="RefSeq" id="WP_011005877.1">
    <property type="nucleotide sequence ID" value="NZ_FNKJ01000001.1"/>
</dbReference>
<reference evidence="2" key="1">
    <citation type="submission" date="2016-10" db="EMBL/GenBank/DDBJ databases">
        <authorList>
            <person name="Varghese N."/>
            <person name="Submissions S."/>
        </authorList>
    </citation>
    <scope>NUCLEOTIDE SEQUENCE [LARGE SCALE GENOMIC DNA]</scope>
    <source>
        <strain evidence="2">BS3775</strain>
    </source>
</reference>
<sequence length="143" mass="15956">MQKVFYVPGQTAIIDYAREIGPNAWAARGTWLMLPEIQVRHPGAVLGDEIGFLKAQEAAHGTQPARITETRYDFALSRAQVLDYQAGEAGDSFILQAPEIGDLVRVYARSRGCYWSFLALPTITHCEIWQRISEAGGPRLIEH</sequence>
<keyword evidence="2" id="KW-1185">Reference proteome</keyword>
<gene>
    <name evidence="1" type="ORF">SAMN04490195_0016</name>
</gene>
<evidence type="ECO:0000313" key="2">
    <source>
        <dbReference type="Proteomes" id="UP000199570"/>
    </source>
</evidence>
<dbReference type="EMBL" id="FNKJ01000001">
    <property type="protein sequence ID" value="SDQ03227.1"/>
    <property type="molecule type" value="Genomic_DNA"/>
</dbReference>
<evidence type="ECO:0000313" key="1">
    <source>
        <dbReference type="EMBL" id="SDQ03227.1"/>
    </source>
</evidence>
<name>A0A1H0XK23_9PSED</name>
<dbReference type="OrthoDB" id="6863664at2"/>
<organism evidence="1 2">
    <name type="scientific">Pseudomonas moorei</name>
    <dbReference type="NCBI Taxonomy" id="395599"/>
    <lineage>
        <taxon>Bacteria</taxon>
        <taxon>Pseudomonadati</taxon>
        <taxon>Pseudomonadota</taxon>
        <taxon>Gammaproteobacteria</taxon>
        <taxon>Pseudomonadales</taxon>
        <taxon>Pseudomonadaceae</taxon>
        <taxon>Pseudomonas</taxon>
    </lineage>
</organism>
<proteinExistence type="predicted"/>
<accession>A0A1H0XK23</accession>
<dbReference type="Proteomes" id="UP000199570">
    <property type="component" value="Unassembled WGS sequence"/>
</dbReference>
<protein>
    <submittedName>
        <fullName evidence="1">PmbA protein</fullName>
    </submittedName>
</protein>
<dbReference type="AlphaFoldDB" id="A0A1H0XK23"/>